<dbReference type="GO" id="GO:0016491">
    <property type="term" value="F:oxidoreductase activity"/>
    <property type="evidence" value="ECO:0007669"/>
    <property type="project" value="InterPro"/>
</dbReference>
<protein>
    <submittedName>
        <fullName evidence="7">TlpA family protein disulfide reductase</fullName>
    </submittedName>
</protein>
<keyword evidence="2" id="KW-0201">Cytochrome c-type biogenesis</keyword>
<dbReference type="InterPro" id="IPR017937">
    <property type="entry name" value="Thioredoxin_CS"/>
</dbReference>
<keyword evidence="3" id="KW-0812">Transmembrane</keyword>
<dbReference type="EMBL" id="RDSR01000016">
    <property type="protein sequence ID" value="RNE59341.1"/>
    <property type="molecule type" value="Genomic_DNA"/>
</dbReference>
<comment type="subcellular location">
    <subcellularLocation>
        <location evidence="1">Cell envelope</location>
    </subcellularLocation>
</comment>
<organism evidence="7 8">
    <name type="scientific">Cryobacterium tepidiphilum</name>
    <dbReference type="NCBI Taxonomy" id="2486026"/>
    <lineage>
        <taxon>Bacteria</taxon>
        <taxon>Bacillati</taxon>
        <taxon>Actinomycetota</taxon>
        <taxon>Actinomycetes</taxon>
        <taxon>Micrococcales</taxon>
        <taxon>Microbacteriaceae</taxon>
        <taxon>Cryobacterium</taxon>
    </lineage>
</organism>
<dbReference type="InterPro" id="IPR013766">
    <property type="entry name" value="Thioredoxin_domain"/>
</dbReference>
<dbReference type="Pfam" id="PF00578">
    <property type="entry name" value="AhpC-TSA"/>
    <property type="match status" value="1"/>
</dbReference>
<evidence type="ECO:0000259" key="6">
    <source>
        <dbReference type="PROSITE" id="PS51352"/>
    </source>
</evidence>
<name>A0A3M8L1C8_9MICO</name>
<dbReference type="InterPro" id="IPR036249">
    <property type="entry name" value="Thioredoxin-like_sf"/>
</dbReference>
<evidence type="ECO:0000313" key="8">
    <source>
        <dbReference type="Proteomes" id="UP000279859"/>
    </source>
</evidence>
<evidence type="ECO:0000256" key="4">
    <source>
        <dbReference type="ARBA" id="ARBA00023157"/>
    </source>
</evidence>
<dbReference type="PANTHER" id="PTHR42852:SF6">
    <property type="entry name" value="THIOL:DISULFIDE INTERCHANGE PROTEIN DSBE"/>
    <property type="match status" value="1"/>
</dbReference>
<dbReference type="Proteomes" id="UP000279859">
    <property type="component" value="Unassembled WGS sequence"/>
</dbReference>
<keyword evidence="8" id="KW-1185">Reference proteome</keyword>
<dbReference type="GO" id="GO:0017004">
    <property type="term" value="P:cytochrome complex assembly"/>
    <property type="evidence" value="ECO:0007669"/>
    <property type="project" value="UniProtKB-KW"/>
</dbReference>
<dbReference type="PROSITE" id="PS00194">
    <property type="entry name" value="THIOREDOXIN_1"/>
    <property type="match status" value="1"/>
</dbReference>
<dbReference type="CDD" id="cd02966">
    <property type="entry name" value="TlpA_like_family"/>
    <property type="match status" value="1"/>
</dbReference>
<keyword evidence="3" id="KW-0735">Signal-anchor</keyword>
<accession>A0A3M8L1C8</accession>
<comment type="caution">
    <text evidence="7">The sequence shown here is derived from an EMBL/GenBank/DDBJ whole genome shotgun (WGS) entry which is preliminary data.</text>
</comment>
<proteinExistence type="predicted"/>
<dbReference type="GO" id="GO:0030313">
    <property type="term" value="C:cell envelope"/>
    <property type="evidence" value="ECO:0007669"/>
    <property type="project" value="UniProtKB-SubCell"/>
</dbReference>
<keyword evidence="5" id="KW-0676">Redox-active center</keyword>
<sequence>MLFTACAPDPLAEQYRAGSGKNYIAGDGTVTEIAPGDRSATVEFSATVESGEDVRSLDFAGDVMVLNFWYAGCAPCRAEAPDLQALWEKYQAENVQFLGVNIRDQVGTAKAFSQSYGVTYPSVIDVNTGAVQLAFSGSVAPNAVPTTLVLDRQGRIASRILGRIPAPSVLDSLIRTALEEQPQQ</sequence>
<dbReference type="InterPro" id="IPR000866">
    <property type="entry name" value="AhpC/TSA"/>
</dbReference>
<gene>
    <name evidence="7" type="ORF">EEJ31_09865</name>
</gene>
<dbReference type="PROSITE" id="PS51352">
    <property type="entry name" value="THIOREDOXIN_2"/>
    <property type="match status" value="1"/>
</dbReference>
<evidence type="ECO:0000256" key="1">
    <source>
        <dbReference type="ARBA" id="ARBA00004196"/>
    </source>
</evidence>
<feature type="domain" description="Thioredoxin" evidence="6">
    <location>
        <begin position="33"/>
        <end position="183"/>
    </location>
</feature>
<dbReference type="OrthoDB" id="9796554at2"/>
<dbReference type="SUPFAM" id="SSF52833">
    <property type="entry name" value="Thioredoxin-like"/>
    <property type="match status" value="1"/>
</dbReference>
<evidence type="ECO:0000256" key="2">
    <source>
        <dbReference type="ARBA" id="ARBA00022748"/>
    </source>
</evidence>
<dbReference type="Gene3D" id="3.40.30.10">
    <property type="entry name" value="Glutaredoxin"/>
    <property type="match status" value="1"/>
</dbReference>
<dbReference type="GO" id="GO:0016209">
    <property type="term" value="F:antioxidant activity"/>
    <property type="evidence" value="ECO:0007669"/>
    <property type="project" value="InterPro"/>
</dbReference>
<dbReference type="AlphaFoldDB" id="A0A3M8L1C8"/>
<reference evidence="7 8" key="1">
    <citation type="submission" date="2018-11" db="EMBL/GenBank/DDBJ databases">
        <title>Cryobacterium sp. nov., isolated from rhizosphere soil of lettuce.</title>
        <authorList>
            <person name="Wang Y."/>
        </authorList>
    </citation>
    <scope>NUCLEOTIDE SEQUENCE [LARGE SCALE GENOMIC DNA]</scope>
    <source>
        <strain evidence="7 8">NEAU-85</strain>
    </source>
</reference>
<evidence type="ECO:0000256" key="5">
    <source>
        <dbReference type="ARBA" id="ARBA00023284"/>
    </source>
</evidence>
<dbReference type="PANTHER" id="PTHR42852">
    <property type="entry name" value="THIOL:DISULFIDE INTERCHANGE PROTEIN DSBE"/>
    <property type="match status" value="1"/>
</dbReference>
<evidence type="ECO:0000256" key="3">
    <source>
        <dbReference type="ARBA" id="ARBA00022968"/>
    </source>
</evidence>
<evidence type="ECO:0000313" key="7">
    <source>
        <dbReference type="EMBL" id="RNE59341.1"/>
    </source>
</evidence>
<keyword evidence="4" id="KW-1015">Disulfide bond</keyword>
<dbReference type="InterPro" id="IPR050553">
    <property type="entry name" value="Thioredoxin_ResA/DsbE_sf"/>
</dbReference>